<evidence type="ECO:0000313" key="3">
    <source>
        <dbReference type="Proteomes" id="UP000308005"/>
    </source>
</evidence>
<dbReference type="CDD" id="cd02231">
    <property type="entry name" value="cupin_BLL6423-like"/>
    <property type="match status" value="1"/>
</dbReference>
<reference evidence="2 3" key="1">
    <citation type="submission" date="2018-10" db="EMBL/GenBank/DDBJ databases">
        <title>Fifty Aureobasidium pullulans genomes reveal a recombining polyextremotolerant generalist.</title>
        <authorList>
            <person name="Gostincar C."/>
            <person name="Turk M."/>
            <person name="Zajc J."/>
            <person name="Gunde-Cimerman N."/>
        </authorList>
    </citation>
    <scope>NUCLEOTIDE SEQUENCE [LARGE SCALE GENOMIC DNA]</scope>
    <source>
        <strain evidence="2 3">EXF-3863</strain>
    </source>
</reference>
<dbReference type="InterPro" id="IPR013096">
    <property type="entry name" value="Cupin_2"/>
</dbReference>
<name>A0A4S9T0G0_AURPU</name>
<dbReference type="AlphaFoldDB" id="A0A4S9T0G0"/>
<evidence type="ECO:0000259" key="1">
    <source>
        <dbReference type="Pfam" id="PF07883"/>
    </source>
</evidence>
<dbReference type="SUPFAM" id="SSF51182">
    <property type="entry name" value="RmlC-like cupins"/>
    <property type="match status" value="1"/>
</dbReference>
<dbReference type="InterPro" id="IPR047142">
    <property type="entry name" value="OryJ/VirC-like"/>
</dbReference>
<gene>
    <name evidence="2" type="ORF">D6C91_05951</name>
</gene>
<sequence length="282" mass="30737">RLRSACFGGGVLQCPDCGQARGSSNFPASVCGGAIHLDVDQTVDCLWGYHGYGWSIIREEEDIHCVSNCNDRSCSFNSSSHLPTTTSLVLHLQNYPNHIKMAHKGELPQYQRLITAHNDEGKAVFAKVDETGPWNGVMNDTVGFSLGYTTSTTPADMTDDKDIAQYKEHLVTPPGLVNKQGSVLRFVDCPPGSTSPMHRTVSLDYGVVLIGEMELVLDSGETRVMKVGDVAVQRGTNHAWRNTSDTEWARMMYVLQPSLPISINGKPLDEDLGHMTGVPASS</sequence>
<dbReference type="InterPro" id="IPR014710">
    <property type="entry name" value="RmlC-like_jellyroll"/>
</dbReference>
<feature type="non-terminal residue" evidence="2">
    <location>
        <position position="1"/>
    </location>
</feature>
<dbReference type="EMBL" id="QZBM01000280">
    <property type="protein sequence ID" value="THZ17382.1"/>
    <property type="molecule type" value="Genomic_DNA"/>
</dbReference>
<organism evidence="2 3">
    <name type="scientific">Aureobasidium pullulans</name>
    <name type="common">Black yeast</name>
    <name type="synonym">Pullularia pullulans</name>
    <dbReference type="NCBI Taxonomy" id="5580"/>
    <lineage>
        <taxon>Eukaryota</taxon>
        <taxon>Fungi</taxon>
        <taxon>Dikarya</taxon>
        <taxon>Ascomycota</taxon>
        <taxon>Pezizomycotina</taxon>
        <taxon>Dothideomycetes</taxon>
        <taxon>Dothideomycetidae</taxon>
        <taxon>Dothideales</taxon>
        <taxon>Saccotheciaceae</taxon>
        <taxon>Aureobasidium</taxon>
    </lineage>
</organism>
<feature type="domain" description="Cupin type-2" evidence="1">
    <location>
        <begin position="186"/>
        <end position="252"/>
    </location>
</feature>
<comment type="caution">
    <text evidence="2">The sequence shown here is derived from an EMBL/GenBank/DDBJ whole genome shotgun (WGS) entry which is preliminary data.</text>
</comment>
<dbReference type="Proteomes" id="UP000308005">
    <property type="component" value="Unassembled WGS sequence"/>
</dbReference>
<dbReference type="InterPro" id="IPR011051">
    <property type="entry name" value="RmlC_Cupin_sf"/>
</dbReference>
<protein>
    <recommendedName>
        <fullName evidence="1">Cupin type-2 domain-containing protein</fullName>
    </recommendedName>
</protein>
<dbReference type="PANTHER" id="PTHR36156">
    <property type="entry name" value="SLR2101 PROTEIN"/>
    <property type="match status" value="1"/>
</dbReference>
<proteinExistence type="predicted"/>
<dbReference type="PANTHER" id="PTHR36156:SF3">
    <property type="entry name" value="CUPIN 2 CONSERVED BARREL DOMAIN-CONTAINING PROTEIN"/>
    <property type="match status" value="1"/>
</dbReference>
<accession>A0A4S9T0G0</accession>
<dbReference type="Gene3D" id="2.60.120.10">
    <property type="entry name" value="Jelly Rolls"/>
    <property type="match status" value="1"/>
</dbReference>
<evidence type="ECO:0000313" key="2">
    <source>
        <dbReference type="EMBL" id="THZ17382.1"/>
    </source>
</evidence>
<dbReference type="Pfam" id="PF07883">
    <property type="entry name" value="Cupin_2"/>
    <property type="match status" value="1"/>
</dbReference>